<protein>
    <submittedName>
        <fullName evidence="1">Uncharacterized protein</fullName>
    </submittedName>
</protein>
<comment type="caution">
    <text evidence="1">The sequence shown here is derived from an EMBL/GenBank/DDBJ whole genome shotgun (WGS) entry which is preliminary data.</text>
</comment>
<dbReference type="EMBL" id="ML986600">
    <property type="protein sequence ID" value="KAF2266219.1"/>
    <property type="molecule type" value="Genomic_DNA"/>
</dbReference>
<reference evidence="2" key="1">
    <citation type="journal article" date="2020" name="Stud. Mycol.">
        <title>101 Dothideomycetes genomes: A test case for predicting lifestyles and emergence of pathogens.</title>
        <authorList>
            <person name="Haridas S."/>
            <person name="Albert R."/>
            <person name="Binder M."/>
            <person name="Bloem J."/>
            <person name="LaButti K."/>
            <person name="Salamov A."/>
            <person name="Andreopoulos B."/>
            <person name="Baker S."/>
            <person name="Barry K."/>
            <person name="Bills G."/>
            <person name="Bluhm B."/>
            <person name="Cannon C."/>
            <person name="Castanera R."/>
            <person name="Culley D."/>
            <person name="Daum C."/>
            <person name="Ezra D."/>
            <person name="Gonzalez J."/>
            <person name="Henrissat B."/>
            <person name="Kuo A."/>
            <person name="Liang C."/>
            <person name="Lipzen A."/>
            <person name="Lutzoni F."/>
            <person name="Magnuson J."/>
            <person name="Mondo S."/>
            <person name="Nolan M."/>
            <person name="Ohm R."/>
            <person name="Pangilinan J."/>
            <person name="Park H.-J."/>
            <person name="Ramirez L."/>
            <person name="Alfaro M."/>
            <person name="Sun H."/>
            <person name="Tritt A."/>
            <person name="Yoshinaga Y."/>
            <person name="Zwiers L.-H."/>
            <person name="Turgeon B."/>
            <person name="Goodwin S."/>
            <person name="Spatafora J."/>
            <person name="Crous P."/>
            <person name="Grigoriev I."/>
        </authorList>
    </citation>
    <scope>NUCLEOTIDE SEQUENCE [LARGE SCALE GENOMIC DNA]</scope>
    <source>
        <strain evidence="2">CBS 304.66</strain>
    </source>
</reference>
<evidence type="ECO:0000313" key="1">
    <source>
        <dbReference type="EMBL" id="KAF2266219.1"/>
    </source>
</evidence>
<accession>A0A9P4N7E0</accession>
<dbReference type="Proteomes" id="UP000800093">
    <property type="component" value="Unassembled WGS sequence"/>
</dbReference>
<proteinExistence type="predicted"/>
<evidence type="ECO:0000313" key="2">
    <source>
        <dbReference type="Proteomes" id="UP000800093"/>
    </source>
</evidence>
<dbReference type="AlphaFoldDB" id="A0A9P4N7E0"/>
<name>A0A9P4N7E0_9PLEO</name>
<organism evidence="1 2">
    <name type="scientific">Lojkania enalia</name>
    <dbReference type="NCBI Taxonomy" id="147567"/>
    <lineage>
        <taxon>Eukaryota</taxon>
        <taxon>Fungi</taxon>
        <taxon>Dikarya</taxon>
        <taxon>Ascomycota</taxon>
        <taxon>Pezizomycotina</taxon>
        <taxon>Dothideomycetes</taxon>
        <taxon>Pleosporomycetidae</taxon>
        <taxon>Pleosporales</taxon>
        <taxon>Pleosporales incertae sedis</taxon>
        <taxon>Lojkania</taxon>
    </lineage>
</organism>
<gene>
    <name evidence="1" type="ORF">CC78DRAFT_578548</name>
</gene>
<sequence>MYEERGPRDWGGNELERHLGDRRALYICRRTTSLIGMRNQDNGLGWDRAMTSAVRTGSVRAQIRGSWTAERRTAEHIDMRKKVELRLILFLVGASIIPKIDGVQRPGVPPTAEVSSQCVKDDNRDETWEVDVVRALSRNSG</sequence>
<keyword evidence="2" id="KW-1185">Reference proteome</keyword>